<reference evidence="1" key="1">
    <citation type="submission" date="2023-03" db="EMBL/GenBank/DDBJ databases">
        <authorList>
            <person name="Steffen K."/>
            <person name="Cardenas P."/>
        </authorList>
    </citation>
    <scope>NUCLEOTIDE SEQUENCE</scope>
</reference>
<proteinExistence type="predicted"/>
<feature type="non-terminal residue" evidence="1">
    <location>
        <position position="1"/>
    </location>
</feature>
<accession>A0AA35R559</accession>
<evidence type="ECO:0000313" key="1">
    <source>
        <dbReference type="EMBL" id="CAI8004691.1"/>
    </source>
</evidence>
<gene>
    <name evidence="1" type="ORF">GBAR_LOCUS3978</name>
</gene>
<dbReference type="Proteomes" id="UP001174909">
    <property type="component" value="Unassembled WGS sequence"/>
</dbReference>
<keyword evidence="2" id="KW-1185">Reference proteome</keyword>
<dbReference type="AlphaFoldDB" id="A0AA35R559"/>
<name>A0AA35R559_GEOBA</name>
<protein>
    <submittedName>
        <fullName evidence="1">Uncharacterized protein</fullName>
    </submittedName>
</protein>
<evidence type="ECO:0000313" key="2">
    <source>
        <dbReference type="Proteomes" id="UP001174909"/>
    </source>
</evidence>
<sequence length="68" mass="7895">MVSEDSWDAEFDRCVEPTKVSQRPRVPSFLLMTPHRSHCHQPLMMSGRVVPDTRTSQHIARFYNGLKP</sequence>
<organism evidence="1 2">
    <name type="scientific">Geodia barretti</name>
    <name type="common">Barrett's horny sponge</name>
    <dbReference type="NCBI Taxonomy" id="519541"/>
    <lineage>
        <taxon>Eukaryota</taxon>
        <taxon>Metazoa</taxon>
        <taxon>Porifera</taxon>
        <taxon>Demospongiae</taxon>
        <taxon>Heteroscleromorpha</taxon>
        <taxon>Tetractinellida</taxon>
        <taxon>Astrophorina</taxon>
        <taxon>Geodiidae</taxon>
        <taxon>Geodia</taxon>
    </lineage>
</organism>
<comment type="caution">
    <text evidence="1">The sequence shown here is derived from an EMBL/GenBank/DDBJ whole genome shotgun (WGS) entry which is preliminary data.</text>
</comment>
<dbReference type="EMBL" id="CASHTH010000569">
    <property type="protein sequence ID" value="CAI8004691.1"/>
    <property type="molecule type" value="Genomic_DNA"/>
</dbReference>